<proteinExistence type="predicted"/>
<evidence type="ECO:0000256" key="5">
    <source>
        <dbReference type="ARBA" id="ARBA00050026"/>
    </source>
</evidence>
<dbReference type="SUPFAM" id="SSF47807">
    <property type="entry name" value="5' to 3' exonuclease, C-terminal subdomain"/>
    <property type="match status" value="1"/>
</dbReference>
<dbReference type="SMART" id="SM00475">
    <property type="entry name" value="53EXOc"/>
    <property type="match status" value="1"/>
</dbReference>
<evidence type="ECO:0000313" key="8">
    <source>
        <dbReference type="EMBL" id="SER10130.1"/>
    </source>
</evidence>
<dbReference type="CDD" id="cd09859">
    <property type="entry name" value="PIN_53EXO"/>
    <property type="match status" value="1"/>
</dbReference>
<dbReference type="SUPFAM" id="SSF88723">
    <property type="entry name" value="PIN domain-like"/>
    <property type="match status" value="1"/>
</dbReference>
<evidence type="ECO:0000256" key="2">
    <source>
        <dbReference type="ARBA" id="ARBA00022801"/>
    </source>
</evidence>
<dbReference type="Pfam" id="PF01367">
    <property type="entry name" value="5_3_exonuc"/>
    <property type="match status" value="1"/>
</dbReference>
<dbReference type="Pfam" id="PF02739">
    <property type="entry name" value="5_3_exonuc_N"/>
    <property type="match status" value="1"/>
</dbReference>
<gene>
    <name evidence="8" type="ORF">SAMN04487944_101232</name>
</gene>
<feature type="coiled-coil region" evidence="6">
    <location>
        <begin position="219"/>
        <end position="253"/>
    </location>
</feature>
<keyword evidence="2" id="KW-0378">Hydrolase</keyword>
<dbReference type="GO" id="GO:0008409">
    <property type="term" value="F:5'-3' exonuclease activity"/>
    <property type="evidence" value="ECO:0007669"/>
    <property type="project" value="InterPro"/>
</dbReference>
<dbReference type="SMART" id="SM00279">
    <property type="entry name" value="HhH2"/>
    <property type="match status" value="1"/>
</dbReference>
<evidence type="ECO:0000256" key="3">
    <source>
        <dbReference type="ARBA" id="ARBA00023125"/>
    </source>
</evidence>
<sequence length="296" mass="33721">MSDNRLLIVDGMALLFRGFFATSFTGNFMLNSKGVPRNGLFGFLNYFTDAIHTFQPSHVICCWDMGSKTFRNEMYEGYKANRGEAPVELVPQFDLAKELVSAFQVPNVGVVGYEADDCIGTLAKQLQDEYKVTIVSGDQDLLQLVDKQIEVAIMKKGTGNYEVFSNENFYEKKQLSPKQIVDLKGLMGDSADNYPGIKGVGEKTAIKLLKEFETIDRMLEERSSLTKGMQKKLEQYEEELEISRKLAEILTEVPIEFSADTAVWKNDLEQITRFLQEELEFHNTDRWLKKLTKELA</sequence>
<dbReference type="InterPro" id="IPR008918">
    <property type="entry name" value="HhH2"/>
</dbReference>
<evidence type="ECO:0000313" key="9">
    <source>
        <dbReference type="Proteomes" id="UP000199687"/>
    </source>
</evidence>
<keyword evidence="9" id="KW-1185">Reference proteome</keyword>
<accession>A0A1H9LFH4</accession>
<dbReference type="InterPro" id="IPR038969">
    <property type="entry name" value="FEN"/>
</dbReference>
<dbReference type="InterPro" id="IPR002421">
    <property type="entry name" value="5-3_exonuclease"/>
</dbReference>
<dbReference type="AlphaFoldDB" id="A0A1H9LFH4"/>
<feature type="domain" description="5'-3' exonuclease" evidence="7">
    <location>
        <begin position="4"/>
        <end position="265"/>
    </location>
</feature>
<reference evidence="8 9" key="1">
    <citation type="submission" date="2016-10" db="EMBL/GenBank/DDBJ databases">
        <authorList>
            <person name="de Groot N.N."/>
        </authorList>
    </citation>
    <scope>NUCLEOTIDE SEQUENCE [LARGE SCALE GENOMIC DNA]</scope>
    <source>
        <strain evidence="8 9">CGMCC 1.7727</strain>
    </source>
</reference>
<comment type="function">
    <text evidence="4">5'-3' exonuclease acting preferentially on double-stranded DNA.</text>
</comment>
<dbReference type="InterPro" id="IPR020045">
    <property type="entry name" value="DNA_polI_H3TH"/>
</dbReference>
<evidence type="ECO:0000259" key="7">
    <source>
        <dbReference type="SMART" id="SM00475"/>
    </source>
</evidence>
<dbReference type="InterPro" id="IPR036279">
    <property type="entry name" value="5-3_exonuclease_C_sf"/>
</dbReference>
<evidence type="ECO:0000256" key="6">
    <source>
        <dbReference type="SAM" id="Coils"/>
    </source>
</evidence>
<dbReference type="RefSeq" id="WP_089738150.1">
    <property type="nucleotide sequence ID" value="NZ_FOGL01000001.1"/>
</dbReference>
<dbReference type="STRING" id="531814.SAMN04487944_101232"/>
<dbReference type="OrthoDB" id="9806424at2"/>
<dbReference type="FunFam" id="1.10.150.20:FF:000003">
    <property type="entry name" value="DNA polymerase I"/>
    <property type="match status" value="1"/>
</dbReference>
<dbReference type="Proteomes" id="UP000199687">
    <property type="component" value="Unassembled WGS sequence"/>
</dbReference>
<dbReference type="EMBL" id="FOGL01000001">
    <property type="protein sequence ID" value="SER10130.1"/>
    <property type="molecule type" value="Genomic_DNA"/>
</dbReference>
<evidence type="ECO:0000256" key="1">
    <source>
        <dbReference type="ARBA" id="ARBA00022722"/>
    </source>
</evidence>
<dbReference type="GO" id="GO:0017108">
    <property type="term" value="F:5'-flap endonuclease activity"/>
    <property type="evidence" value="ECO:0007669"/>
    <property type="project" value="InterPro"/>
</dbReference>
<keyword evidence="8" id="KW-0269">Exonuclease</keyword>
<evidence type="ECO:0000256" key="4">
    <source>
        <dbReference type="ARBA" id="ARBA00049957"/>
    </source>
</evidence>
<dbReference type="InterPro" id="IPR029060">
    <property type="entry name" value="PIN-like_dom_sf"/>
</dbReference>
<dbReference type="GO" id="GO:0003677">
    <property type="term" value="F:DNA binding"/>
    <property type="evidence" value="ECO:0007669"/>
    <property type="project" value="UniProtKB-KW"/>
</dbReference>
<dbReference type="PANTHER" id="PTHR42646:SF2">
    <property type="entry name" value="5'-3' EXONUCLEASE FAMILY PROTEIN"/>
    <property type="match status" value="1"/>
</dbReference>
<keyword evidence="1" id="KW-0540">Nuclease</keyword>
<dbReference type="GO" id="GO:0033567">
    <property type="term" value="P:DNA replication, Okazaki fragment processing"/>
    <property type="evidence" value="ECO:0007669"/>
    <property type="project" value="InterPro"/>
</dbReference>
<name>A0A1H9LFH4_9BACI</name>
<dbReference type="Gene3D" id="1.10.150.20">
    <property type="entry name" value="5' to 3' exonuclease, C-terminal subdomain"/>
    <property type="match status" value="1"/>
</dbReference>
<keyword evidence="3" id="KW-0238">DNA-binding</keyword>
<dbReference type="CDD" id="cd09898">
    <property type="entry name" value="H3TH_53EXO"/>
    <property type="match status" value="1"/>
</dbReference>
<keyword evidence="6" id="KW-0175">Coiled coil</keyword>
<dbReference type="PANTHER" id="PTHR42646">
    <property type="entry name" value="FLAP ENDONUCLEASE XNI"/>
    <property type="match status" value="1"/>
</dbReference>
<dbReference type="InterPro" id="IPR020046">
    <property type="entry name" value="5-3_exonucl_a-hlix_arch_N"/>
</dbReference>
<organism evidence="8 9">
    <name type="scientific">Gracilibacillus ureilyticus</name>
    <dbReference type="NCBI Taxonomy" id="531814"/>
    <lineage>
        <taxon>Bacteria</taxon>
        <taxon>Bacillati</taxon>
        <taxon>Bacillota</taxon>
        <taxon>Bacilli</taxon>
        <taxon>Bacillales</taxon>
        <taxon>Bacillaceae</taxon>
        <taxon>Gracilibacillus</taxon>
    </lineage>
</organism>
<dbReference type="Gene3D" id="3.40.50.1010">
    <property type="entry name" value="5'-nuclease"/>
    <property type="match status" value="1"/>
</dbReference>
<protein>
    <recommendedName>
        <fullName evidence="5">5'-3' exonuclease</fullName>
    </recommendedName>
</protein>